<evidence type="ECO:0000256" key="1">
    <source>
        <dbReference type="SAM" id="MobiDB-lite"/>
    </source>
</evidence>
<proteinExistence type="predicted"/>
<dbReference type="Proteomes" id="UP000275777">
    <property type="component" value="Chromosome"/>
</dbReference>
<dbReference type="Gene3D" id="3.30.450.20">
    <property type="entry name" value="PAS domain"/>
    <property type="match status" value="2"/>
</dbReference>
<dbReference type="SUPFAM" id="SSF55785">
    <property type="entry name" value="PYP-like sensor domain (PAS domain)"/>
    <property type="match status" value="2"/>
</dbReference>
<organism evidence="2 3">
    <name type="scientific">Chromobacterium violaceum</name>
    <dbReference type="NCBI Taxonomy" id="536"/>
    <lineage>
        <taxon>Bacteria</taxon>
        <taxon>Pseudomonadati</taxon>
        <taxon>Pseudomonadota</taxon>
        <taxon>Betaproteobacteria</taxon>
        <taxon>Neisseriales</taxon>
        <taxon>Chromobacteriaceae</taxon>
        <taxon>Chromobacterium</taxon>
    </lineage>
</organism>
<protein>
    <submittedName>
        <fullName evidence="2">Uncharacterized protein</fullName>
    </submittedName>
</protein>
<dbReference type="InterPro" id="IPR035965">
    <property type="entry name" value="PAS-like_dom_sf"/>
</dbReference>
<evidence type="ECO:0000313" key="2">
    <source>
        <dbReference type="EMBL" id="VEB43829.1"/>
    </source>
</evidence>
<feature type="region of interest" description="Disordered" evidence="1">
    <location>
        <begin position="112"/>
        <end position="134"/>
    </location>
</feature>
<dbReference type="AlphaFoldDB" id="A0A447TFZ5"/>
<gene>
    <name evidence="2" type="ORF">NCTC9695_04289</name>
</gene>
<reference evidence="2 3" key="1">
    <citation type="submission" date="2018-12" db="EMBL/GenBank/DDBJ databases">
        <authorList>
            <consortium name="Pathogen Informatics"/>
        </authorList>
    </citation>
    <scope>NUCLEOTIDE SEQUENCE [LARGE SCALE GENOMIC DNA]</scope>
    <source>
        <strain evidence="2 3">NCTC9695</strain>
    </source>
</reference>
<sequence length="134" mass="15070">MPGLLAEHLAKINNGAFLRSEWKLRLKKSGTVSVDLTSGKMKDGRYIAFGRDLTEQHRAEQELRDRERQLARVIAGSDQGFWDWNLETNRFQVSPRWESMLGYGPARCTSRRTAGTSTCIPKTWSAPATPSSAT</sequence>
<accession>A0A447TFZ5</accession>
<evidence type="ECO:0000313" key="3">
    <source>
        <dbReference type="Proteomes" id="UP000275777"/>
    </source>
</evidence>
<name>A0A447TFZ5_CHRVL</name>
<dbReference type="EMBL" id="LR134182">
    <property type="protein sequence ID" value="VEB43829.1"/>
    <property type="molecule type" value="Genomic_DNA"/>
</dbReference>